<proteinExistence type="predicted"/>
<sequence length="205" mass="22004">MTEAGREIIEGCRAALGEPPRALGGRGLRTGVPLWLRLTRDAALREVLRHQDLLLAEGRAVWGCVVQAPTALLEPGRRDLPAVVVYSTDPAFDDMPGELQEIAARLFAVRGTEQPDPGLRGLAEMLAGRAPAATRTPLPRVLVGSLPVFATTVLVARRHLPGGTLAAGTFPLLVHPGTDATMIVPGRFWPGRLLRLWREAAGRPD</sequence>
<dbReference type="EMBL" id="WEGH01000002">
    <property type="protein sequence ID" value="MQY04768.1"/>
    <property type="molecule type" value="Genomic_DNA"/>
</dbReference>
<dbReference type="AlphaFoldDB" id="A0A7K0BU98"/>
<evidence type="ECO:0000313" key="2">
    <source>
        <dbReference type="Proteomes" id="UP000487268"/>
    </source>
</evidence>
<gene>
    <name evidence="1" type="ORF">ACRB68_28300</name>
</gene>
<organism evidence="1 2">
    <name type="scientific">Actinomadura macrotermitis</name>
    <dbReference type="NCBI Taxonomy" id="2585200"/>
    <lineage>
        <taxon>Bacteria</taxon>
        <taxon>Bacillati</taxon>
        <taxon>Actinomycetota</taxon>
        <taxon>Actinomycetes</taxon>
        <taxon>Streptosporangiales</taxon>
        <taxon>Thermomonosporaceae</taxon>
        <taxon>Actinomadura</taxon>
    </lineage>
</organism>
<dbReference type="Proteomes" id="UP000487268">
    <property type="component" value="Unassembled WGS sequence"/>
</dbReference>
<reference evidence="1 2" key="1">
    <citation type="submission" date="2019-10" db="EMBL/GenBank/DDBJ databases">
        <title>Actinomadura rubteroloni sp. nov. and Actinomadura macrotermitis sp. nov., isolated from the gut of fungus growing-termite Macrotermes natalensis.</title>
        <authorList>
            <person name="Benndorf R."/>
            <person name="Martin K."/>
            <person name="Kuefner M."/>
            <person name="De Beer W."/>
            <person name="Kaster A.-K."/>
            <person name="Vollmers J."/>
            <person name="Poulsen M."/>
            <person name="Beemelmanns C."/>
        </authorList>
    </citation>
    <scope>NUCLEOTIDE SEQUENCE [LARGE SCALE GENOMIC DNA]</scope>
    <source>
        <strain evidence="1 2">RB68</strain>
    </source>
</reference>
<evidence type="ECO:0000313" key="1">
    <source>
        <dbReference type="EMBL" id="MQY04768.1"/>
    </source>
</evidence>
<accession>A0A7K0BU98</accession>
<dbReference type="OrthoDB" id="4218583at2"/>
<name>A0A7K0BU98_9ACTN</name>
<protein>
    <submittedName>
        <fullName evidence="1">Uncharacterized protein</fullName>
    </submittedName>
</protein>
<comment type="caution">
    <text evidence="1">The sequence shown here is derived from an EMBL/GenBank/DDBJ whole genome shotgun (WGS) entry which is preliminary data.</text>
</comment>
<keyword evidence="2" id="KW-1185">Reference proteome</keyword>
<dbReference type="RefSeq" id="WP_153532937.1">
    <property type="nucleotide sequence ID" value="NZ_WEGH01000002.1"/>
</dbReference>